<gene>
    <name evidence="2" type="ORF">RB653_000983</name>
</gene>
<keyword evidence="3" id="KW-1185">Reference proteome</keyword>
<name>A0AAN7YWB3_9MYCE</name>
<evidence type="ECO:0000313" key="2">
    <source>
        <dbReference type="EMBL" id="KAK5580956.1"/>
    </source>
</evidence>
<dbReference type="Pfam" id="PF03357">
    <property type="entry name" value="Snf7"/>
    <property type="match status" value="1"/>
</dbReference>
<dbReference type="EMBL" id="JAVFKY010000002">
    <property type="protein sequence ID" value="KAK5580956.1"/>
    <property type="molecule type" value="Genomic_DNA"/>
</dbReference>
<evidence type="ECO:0000313" key="3">
    <source>
        <dbReference type="Proteomes" id="UP001344447"/>
    </source>
</evidence>
<evidence type="ECO:0000256" key="1">
    <source>
        <dbReference type="SAM" id="MobiDB-lite"/>
    </source>
</evidence>
<dbReference type="Gene3D" id="6.10.140.1230">
    <property type="match status" value="1"/>
</dbReference>
<feature type="region of interest" description="Disordered" evidence="1">
    <location>
        <begin position="174"/>
        <end position="205"/>
    </location>
</feature>
<feature type="compositionally biased region" description="Basic and acidic residues" evidence="1">
    <location>
        <begin position="187"/>
        <end position="205"/>
    </location>
</feature>
<dbReference type="AlphaFoldDB" id="A0AAN7YWB3"/>
<comment type="caution">
    <text evidence="2">The sequence shown here is derived from an EMBL/GenBank/DDBJ whole genome shotgun (WGS) entry which is preliminary data.</text>
</comment>
<sequence>MFSFLKKPSPEELVKKWKRELRREERGLETQLRAIDLQEKKTVRMIKERVKAGDQKSAKTLAKEIVNSRKAKERIYTAKAQMNSVSMQLQSNLAMTKVQGNLAKSTEIMKMMNDLIKLPELNKVMMAMGSEMTKAGIMEEMISDVFDMQGEDLEEEAEMEVNKIMDEILVSGPQVSSTPLETQEEVVQEKQEDSELLDRLKALKS</sequence>
<organism evidence="2 3">
    <name type="scientific">Dictyostelium firmibasis</name>
    <dbReference type="NCBI Taxonomy" id="79012"/>
    <lineage>
        <taxon>Eukaryota</taxon>
        <taxon>Amoebozoa</taxon>
        <taxon>Evosea</taxon>
        <taxon>Eumycetozoa</taxon>
        <taxon>Dictyostelia</taxon>
        <taxon>Dictyosteliales</taxon>
        <taxon>Dictyosteliaceae</taxon>
        <taxon>Dictyostelium</taxon>
    </lineage>
</organism>
<dbReference type="PANTHER" id="PTHR10476">
    <property type="entry name" value="CHARGED MULTIVESICULAR BODY PROTEIN"/>
    <property type="match status" value="1"/>
</dbReference>
<proteinExistence type="predicted"/>
<protein>
    <recommendedName>
        <fullName evidence="4">Charged multivesicular body protein 3</fullName>
    </recommendedName>
</protein>
<accession>A0AAN7YWB3</accession>
<dbReference type="InterPro" id="IPR005024">
    <property type="entry name" value="Snf7_fam"/>
</dbReference>
<reference evidence="2 3" key="1">
    <citation type="submission" date="2023-11" db="EMBL/GenBank/DDBJ databases">
        <title>Dfirmibasis_genome.</title>
        <authorList>
            <person name="Edelbroek B."/>
            <person name="Kjellin J."/>
            <person name="Jerlstrom-Hultqvist J."/>
            <person name="Soderbom F."/>
        </authorList>
    </citation>
    <scope>NUCLEOTIDE SEQUENCE [LARGE SCALE GENOMIC DNA]</scope>
    <source>
        <strain evidence="2 3">TNS-C-14</strain>
    </source>
</reference>
<dbReference type="GO" id="GO:0007034">
    <property type="term" value="P:vacuolar transport"/>
    <property type="evidence" value="ECO:0007669"/>
    <property type="project" value="InterPro"/>
</dbReference>
<dbReference type="Proteomes" id="UP001344447">
    <property type="component" value="Unassembled WGS sequence"/>
</dbReference>
<evidence type="ECO:0008006" key="4">
    <source>
        <dbReference type="Google" id="ProtNLM"/>
    </source>
</evidence>